<dbReference type="InParanoid" id="G3HIB3"/>
<proteinExistence type="predicted"/>
<evidence type="ECO:0000313" key="2">
    <source>
        <dbReference type="Proteomes" id="UP000001075"/>
    </source>
</evidence>
<name>G3HIB3_CRIGR</name>
<sequence length="65" mass="7089">MAKPVLANPHSVLVRAPAPLQILIKFQSENQHFVSESFLGGHLISRHLYLQGKGQSISISDTGSH</sequence>
<dbReference type="EMBL" id="JH000401">
    <property type="protein sequence ID" value="EGV98273.1"/>
    <property type="molecule type" value="Genomic_DNA"/>
</dbReference>
<evidence type="ECO:0000313" key="1">
    <source>
        <dbReference type="EMBL" id="EGV98273.1"/>
    </source>
</evidence>
<organism evidence="1 2">
    <name type="scientific">Cricetulus griseus</name>
    <name type="common">Chinese hamster</name>
    <name type="synonym">Cricetulus barabensis griseus</name>
    <dbReference type="NCBI Taxonomy" id="10029"/>
    <lineage>
        <taxon>Eukaryota</taxon>
        <taxon>Metazoa</taxon>
        <taxon>Chordata</taxon>
        <taxon>Craniata</taxon>
        <taxon>Vertebrata</taxon>
        <taxon>Euteleostomi</taxon>
        <taxon>Mammalia</taxon>
        <taxon>Eutheria</taxon>
        <taxon>Euarchontoglires</taxon>
        <taxon>Glires</taxon>
        <taxon>Rodentia</taxon>
        <taxon>Myomorpha</taxon>
        <taxon>Muroidea</taxon>
        <taxon>Cricetidae</taxon>
        <taxon>Cricetinae</taxon>
        <taxon>Cricetulus</taxon>
    </lineage>
</organism>
<gene>
    <name evidence="1" type="ORF">I79_010381</name>
</gene>
<dbReference type="Proteomes" id="UP000001075">
    <property type="component" value="Unassembled WGS sequence"/>
</dbReference>
<protein>
    <submittedName>
        <fullName evidence="1">Uncharacterized protein</fullName>
    </submittedName>
</protein>
<reference evidence="2" key="1">
    <citation type="journal article" date="2011" name="Nat. Biotechnol.">
        <title>The genomic sequence of the Chinese hamster ovary (CHO)-K1 cell line.</title>
        <authorList>
            <person name="Xu X."/>
            <person name="Nagarajan H."/>
            <person name="Lewis N.E."/>
            <person name="Pan S."/>
            <person name="Cai Z."/>
            <person name="Liu X."/>
            <person name="Chen W."/>
            <person name="Xie M."/>
            <person name="Wang W."/>
            <person name="Hammond S."/>
            <person name="Andersen M.R."/>
            <person name="Neff N."/>
            <person name="Passarelli B."/>
            <person name="Koh W."/>
            <person name="Fan H.C."/>
            <person name="Wang J."/>
            <person name="Gui Y."/>
            <person name="Lee K.H."/>
            <person name="Betenbaugh M.J."/>
            <person name="Quake S.R."/>
            <person name="Famili I."/>
            <person name="Palsson B.O."/>
            <person name="Wang J."/>
        </authorList>
    </citation>
    <scope>NUCLEOTIDE SEQUENCE [LARGE SCALE GENOMIC DNA]</scope>
    <source>
        <strain evidence="2">CHO K1 cell line</strain>
    </source>
</reference>
<accession>G3HIB3</accession>
<dbReference type="AlphaFoldDB" id="G3HIB3"/>